<dbReference type="Proteomes" id="UP000257109">
    <property type="component" value="Unassembled WGS sequence"/>
</dbReference>
<organism evidence="2 3">
    <name type="scientific">Mucuna pruriens</name>
    <name type="common">Velvet bean</name>
    <name type="synonym">Dolichos pruriens</name>
    <dbReference type="NCBI Taxonomy" id="157652"/>
    <lineage>
        <taxon>Eukaryota</taxon>
        <taxon>Viridiplantae</taxon>
        <taxon>Streptophyta</taxon>
        <taxon>Embryophyta</taxon>
        <taxon>Tracheophyta</taxon>
        <taxon>Spermatophyta</taxon>
        <taxon>Magnoliopsida</taxon>
        <taxon>eudicotyledons</taxon>
        <taxon>Gunneridae</taxon>
        <taxon>Pentapetalae</taxon>
        <taxon>rosids</taxon>
        <taxon>fabids</taxon>
        <taxon>Fabales</taxon>
        <taxon>Fabaceae</taxon>
        <taxon>Papilionoideae</taxon>
        <taxon>50 kb inversion clade</taxon>
        <taxon>NPAAA clade</taxon>
        <taxon>indigoferoid/millettioid clade</taxon>
        <taxon>Phaseoleae</taxon>
        <taxon>Mucuna</taxon>
    </lineage>
</organism>
<feature type="domain" description="Reverse transcriptase" evidence="1">
    <location>
        <begin position="2"/>
        <end position="136"/>
    </location>
</feature>
<evidence type="ECO:0000313" key="3">
    <source>
        <dbReference type="Proteomes" id="UP000257109"/>
    </source>
</evidence>
<dbReference type="CDD" id="cd01647">
    <property type="entry name" value="RT_LTR"/>
    <property type="match status" value="1"/>
</dbReference>
<name>A0A371G502_MUCPR</name>
<dbReference type="OrthoDB" id="1091470at2759"/>
<dbReference type="AlphaFoldDB" id="A0A371G502"/>
<comment type="caution">
    <text evidence="2">The sequence shown here is derived from an EMBL/GenBank/DDBJ whole genome shotgun (WGS) entry which is preliminary data.</text>
</comment>
<feature type="non-terminal residue" evidence="2">
    <location>
        <position position="1"/>
    </location>
</feature>
<dbReference type="InterPro" id="IPR000477">
    <property type="entry name" value="RT_dom"/>
</dbReference>
<dbReference type="Gene3D" id="3.10.10.10">
    <property type="entry name" value="HIV Type 1 Reverse Transcriptase, subunit A, domain 1"/>
    <property type="match status" value="1"/>
</dbReference>
<accession>A0A371G502</accession>
<keyword evidence="3" id="KW-1185">Reference proteome</keyword>
<dbReference type="InterPro" id="IPR053134">
    <property type="entry name" value="RNA-dir_DNA_polymerase"/>
</dbReference>
<dbReference type="InterPro" id="IPR043128">
    <property type="entry name" value="Rev_trsase/Diguanyl_cyclase"/>
</dbReference>
<protein>
    <submittedName>
        <fullName evidence="2">Retrovirus-related Pol polyprotein from transposon 17.6</fullName>
    </submittedName>
</protein>
<dbReference type="SUPFAM" id="SSF56672">
    <property type="entry name" value="DNA/RNA polymerases"/>
    <property type="match status" value="1"/>
</dbReference>
<dbReference type="PANTHER" id="PTHR24559:SF437">
    <property type="entry name" value="RNA-DIRECTED DNA POLYMERASE HOMOLOG"/>
    <property type="match status" value="1"/>
</dbReference>
<dbReference type="EMBL" id="QJKJ01006740">
    <property type="protein sequence ID" value="RDX85649.1"/>
    <property type="molecule type" value="Genomic_DNA"/>
</dbReference>
<dbReference type="Gene3D" id="3.30.70.270">
    <property type="match status" value="2"/>
</dbReference>
<reference evidence="2" key="1">
    <citation type="submission" date="2018-05" db="EMBL/GenBank/DDBJ databases">
        <title>Draft genome of Mucuna pruriens seed.</title>
        <authorList>
            <person name="Nnadi N.E."/>
            <person name="Vos R."/>
            <person name="Hasami M.H."/>
            <person name="Devisetty U.K."/>
            <person name="Aguiy J.C."/>
        </authorList>
    </citation>
    <scope>NUCLEOTIDE SEQUENCE [LARGE SCALE GENOMIC DNA]</scope>
    <source>
        <strain evidence="2">JCA_2017</strain>
    </source>
</reference>
<dbReference type="Pfam" id="PF00078">
    <property type="entry name" value="RVT_1"/>
    <property type="match status" value="1"/>
</dbReference>
<gene>
    <name evidence="2" type="primary">pol</name>
    <name evidence="2" type="ORF">CR513_33130</name>
</gene>
<proteinExistence type="predicted"/>
<evidence type="ECO:0000313" key="2">
    <source>
        <dbReference type="EMBL" id="RDX85649.1"/>
    </source>
</evidence>
<evidence type="ECO:0000259" key="1">
    <source>
        <dbReference type="Pfam" id="PF00078"/>
    </source>
</evidence>
<dbReference type="PANTHER" id="PTHR24559">
    <property type="entry name" value="TRANSPOSON TY3-I GAG-POL POLYPROTEIN"/>
    <property type="match status" value="1"/>
</dbReference>
<dbReference type="InterPro" id="IPR043502">
    <property type="entry name" value="DNA/RNA_pol_sf"/>
</dbReference>
<sequence>MCIDCKPINNITTKYRHRISFLDDLLDELHGSKNFSKIDLRSEYHQIKVRERINGKWLLRTKFGLYEWLIMPFNLTNALSNFMRLMNHVLRSLIGKCMVVYFDDFFIYSTCLDDHLLHFIINSHGVKVEEEKVKAIQDWPTPTMGEVRSFHELASFCRRFVKDFSTLPTPLNEILKERKKCWF</sequence>